<organism evidence="1 2">
    <name type="scientific">Rhizobium lusitanum</name>
    <dbReference type="NCBI Taxonomy" id="293958"/>
    <lineage>
        <taxon>Bacteria</taxon>
        <taxon>Pseudomonadati</taxon>
        <taxon>Pseudomonadota</taxon>
        <taxon>Alphaproteobacteria</taxon>
        <taxon>Hyphomicrobiales</taxon>
        <taxon>Rhizobiaceae</taxon>
        <taxon>Rhizobium/Agrobacterium group</taxon>
        <taxon>Rhizobium</taxon>
    </lineage>
</organism>
<protein>
    <submittedName>
        <fullName evidence="1">Uncharacterized protein</fullName>
    </submittedName>
</protein>
<name>A0A7X0IVY3_9HYPH</name>
<comment type="caution">
    <text evidence="1">The sequence shown here is derived from an EMBL/GenBank/DDBJ whole genome shotgun (WGS) entry which is preliminary data.</text>
</comment>
<proteinExistence type="predicted"/>
<dbReference type="Proteomes" id="UP000565576">
    <property type="component" value="Unassembled WGS sequence"/>
</dbReference>
<gene>
    <name evidence="1" type="ORF">GGD46_005063</name>
</gene>
<evidence type="ECO:0000313" key="1">
    <source>
        <dbReference type="EMBL" id="MBB6487753.1"/>
    </source>
</evidence>
<reference evidence="1 2" key="1">
    <citation type="submission" date="2020-08" db="EMBL/GenBank/DDBJ databases">
        <title>Genomic Encyclopedia of Type Strains, Phase IV (KMG-V): Genome sequencing to study the core and pangenomes of soil and plant-associated prokaryotes.</title>
        <authorList>
            <person name="Whitman W."/>
        </authorList>
    </citation>
    <scope>NUCLEOTIDE SEQUENCE [LARGE SCALE GENOMIC DNA]</scope>
    <source>
        <strain evidence="1 2">SEMIA 4060</strain>
    </source>
</reference>
<dbReference type="RefSeq" id="WP_184708923.1">
    <property type="nucleotide sequence ID" value="NZ_JACHBG010000016.1"/>
</dbReference>
<sequence>MLKHFAAKGCPADGSLEYCLYGYYRSGQDRLPTAYDVDFLKRHFLTFTKTGKDDVKAGM</sequence>
<dbReference type="AlphaFoldDB" id="A0A7X0IVY3"/>
<dbReference type="EMBL" id="JACHBG010000016">
    <property type="protein sequence ID" value="MBB6487753.1"/>
    <property type="molecule type" value="Genomic_DNA"/>
</dbReference>
<evidence type="ECO:0000313" key="2">
    <source>
        <dbReference type="Proteomes" id="UP000565576"/>
    </source>
</evidence>
<accession>A0A7X0IVY3</accession>